<feature type="transmembrane region" description="Helical" evidence="10">
    <location>
        <begin position="403"/>
        <end position="428"/>
    </location>
</feature>
<dbReference type="GO" id="GO:0005524">
    <property type="term" value="F:ATP binding"/>
    <property type="evidence" value="ECO:0007669"/>
    <property type="project" value="UniProtKB-KW"/>
</dbReference>
<evidence type="ECO:0000256" key="3">
    <source>
        <dbReference type="ARBA" id="ARBA00022692"/>
    </source>
</evidence>
<evidence type="ECO:0000256" key="6">
    <source>
        <dbReference type="ARBA" id="ARBA00022840"/>
    </source>
</evidence>
<dbReference type="InterPro" id="IPR056264">
    <property type="entry name" value="R2_ABCA1-4-like"/>
</dbReference>
<gene>
    <name evidence="12" type="ORF">CAOG_002860</name>
</gene>
<dbReference type="PANTHER" id="PTHR19229:SF250">
    <property type="entry name" value="ABC TRANSPORTER DOMAIN-CONTAINING PROTEIN-RELATED"/>
    <property type="match status" value="1"/>
</dbReference>
<feature type="transmembrane region" description="Helical" evidence="10">
    <location>
        <begin position="1443"/>
        <end position="1464"/>
    </location>
</feature>
<evidence type="ECO:0000256" key="9">
    <source>
        <dbReference type="SAM" id="MobiDB-lite"/>
    </source>
</evidence>
<dbReference type="PROSITE" id="PS00211">
    <property type="entry name" value="ABC_TRANSPORTER_1"/>
    <property type="match status" value="1"/>
</dbReference>
<keyword evidence="2" id="KW-0813">Transport</keyword>
<keyword evidence="5" id="KW-0547">Nucleotide-binding</keyword>
<dbReference type="FunFam" id="3.40.50.300:FF:000298">
    <property type="entry name" value="ATP-binding cassette sub-family A member 12"/>
    <property type="match status" value="1"/>
</dbReference>
<dbReference type="InterPro" id="IPR003593">
    <property type="entry name" value="AAA+_ATPase"/>
</dbReference>
<evidence type="ECO:0000313" key="13">
    <source>
        <dbReference type="Proteomes" id="UP000008743"/>
    </source>
</evidence>
<dbReference type="EMBL" id="KE346363">
    <property type="protein sequence ID" value="KJE91770.1"/>
    <property type="molecule type" value="Genomic_DNA"/>
</dbReference>
<feature type="transmembrane region" description="Helical" evidence="10">
    <location>
        <begin position="440"/>
        <end position="461"/>
    </location>
</feature>
<dbReference type="RefSeq" id="XP_004363699.2">
    <property type="nucleotide sequence ID" value="XM_004363642.2"/>
</dbReference>
<name>A0A0D2WM12_CAPO3</name>
<keyword evidence="4" id="KW-0677">Repeat</keyword>
<feature type="region of interest" description="Disordered" evidence="9">
    <location>
        <begin position="1065"/>
        <end position="1105"/>
    </location>
</feature>
<dbReference type="PROSITE" id="PS50893">
    <property type="entry name" value="ABC_TRANSPORTER_2"/>
    <property type="match status" value="2"/>
</dbReference>
<dbReference type="GO" id="GO:0016020">
    <property type="term" value="C:membrane"/>
    <property type="evidence" value="ECO:0007669"/>
    <property type="project" value="UniProtKB-SubCell"/>
</dbReference>
<dbReference type="GO" id="GO:0016887">
    <property type="term" value="F:ATP hydrolysis activity"/>
    <property type="evidence" value="ECO:0007669"/>
    <property type="project" value="InterPro"/>
</dbReference>
<accession>A0A0D2WM12</accession>
<dbReference type="GO" id="GO:0140359">
    <property type="term" value="F:ABC-type transporter activity"/>
    <property type="evidence" value="ECO:0007669"/>
    <property type="project" value="InterPro"/>
</dbReference>
<dbReference type="Pfam" id="PF00005">
    <property type="entry name" value="ABC_tran"/>
    <property type="match status" value="2"/>
</dbReference>
<dbReference type="InterPro" id="IPR003439">
    <property type="entry name" value="ABC_transporter-like_ATP-bd"/>
</dbReference>
<feature type="transmembrane region" description="Helical" evidence="10">
    <location>
        <begin position="468"/>
        <end position="486"/>
    </location>
</feature>
<feature type="domain" description="ABC transporter" evidence="11">
    <location>
        <begin position="660"/>
        <end position="890"/>
    </location>
</feature>
<feature type="transmembrane region" description="Helical" evidence="10">
    <location>
        <begin position="1413"/>
        <end position="1436"/>
    </location>
</feature>
<dbReference type="PhylomeDB" id="A0A0D2WM12"/>
<feature type="transmembrane region" description="Helical" evidence="10">
    <location>
        <begin position="55"/>
        <end position="74"/>
    </location>
</feature>
<feature type="region of interest" description="Disordered" evidence="9">
    <location>
        <begin position="974"/>
        <end position="1011"/>
    </location>
</feature>
<dbReference type="FunFam" id="3.40.50.300:FF:000327">
    <property type="entry name" value="ATP-binding cassette sub-family A member 3"/>
    <property type="match status" value="1"/>
</dbReference>
<dbReference type="InterPro" id="IPR027417">
    <property type="entry name" value="P-loop_NTPase"/>
</dbReference>
<evidence type="ECO:0000256" key="7">
    <source>
        <dbReference type="ARBA" id="ARBA00022989"/>
    </source>
</evidence>
<dbReference type="OrthoDB" id="6020287at2759"/>
<dbReference type="InterPro" id="IPR017871">
    <property type="entry name" value="ABC_transporter-like_CS"/>
</dbReference>
<reference evidence="13" key="1">
    <citation type="submission" date="2011-02" db="EMBL/GenBank/DDBJ databases">
        <title>The Genome Sequence of Capsaspora owczarzaki ATCC 30864.</title>
        <authorList>
            <person name="Russ C."/>
            <person name="Cuomo C."/>
            <person name="Burger G."/>
            <person name="Gray M.W."/>
            <person name="Holland P.W.H."/>
            <person name="King N."/>
            <person name="Lang F.B.F."/>
            <person name="Roger A.J."/>
            <person name="Ruiz-Trillo I."/>
            <person name="Young S.K."/>
            <person name="Zeng Q."/>
            <person name="Gargeya S."/>
            <person name="Alvarado L."/>
            <person name="Berlin A."/>
            <person name="Chapman S.B."/>
            <person name="Chen Z."/>
            <person name="Freedman E."/>
            <person name="Gellesch M."/>
            <person name="Goldberg J."/>
            <person name="Griggs A."/>
            <person name="Gujja S."/>
            <person name="Heilman E."/>
            <person name="Heiman D."/>
            <person name="Howarth C."/>
            <person name="Mehta T."/>
            <person name="Neiman D."/>
            <person name="Pearson M."/>
            <person name="Roberts A."/>
            <person name="Saif S."/>
            <person name="Shea T."/>
            <person name="Shenoy N."/>
            <person name="Sisk P."/>
            <person name="Stolte C."/>
            <person name="Sykes S."/>
            <person name="White J."/>
            <person name="Yandava C."/>
            <person name="Haas B."/>
            <person name="Nusbaum C."/>
            <person name="Birren B."/>
        </authorList>
    </citation>
    <scope>NUCLEOTIDE SEQUENCE</scope>
    <source>
        <strain evidence="13">ATCC 30864</strain>
    </source>
</reference>
<evidence type="ECO:0000256" key="4">
    <source>
        <dbReference type="ARBA" id="ARBA00022737"/>
    </source>
</evidence>
<dbReference type="Pfam" id="PF23321">
    <property type="entry name" value="R1_ABCA1"/>
    <property type="match status" value="1"/>
</dbReference>
<dbReference type="Gene3D" id="3.40.50.300">
    <property type="entry name" value="P-loop containing nucleotide triphosphate hydrolases"/>
    <property type="match status" value="2"/>
</dbReference>
<keyword evidence="7 10" id="KW-1133">Transmembrane helix</keyword>
<proteinExistence type="predicted"/>
<organism evidence="12 13">
    <name type="scientific">Capsaspora owczarzaki (strain ATCC 30864)</name>
    <dbReference type="NCBI Taxonomy" id="595528"/>
    <lineage>
        <taxon>Eukaryota</taxon>
        <taxon>Filasterea</taxon>
        <taxon>Capsaspora</taxon>
    </lineage>
</organism>
<evidence type="ECO:0000256" key="5">
    <source>
        <dbReference type="ARBA" id="ARBA00022741"/>
    </source>
</evidence>
<dbReference type="PANTHER" id="PTHR19229">
    <property type="entry name" value="ATP-BINDING CASSETTE TRANSPORTER SUBFAMILY A ABCA"/>
    <property type="match status" value="1"/>
</dbReference>
<protein>
    <submittedName>
        <fullName evidence="12">ATP-binding cassette transporter 1</fullName>
    </submittedName>
</protein>
<feature type="domain" description="ABC transporter" evidence="11">
    <location>
        <begin position="1740"/>
        <end position="1974"/>
    </location>
</feature>
<feature type="transmembrane region" description="Helical" evidence="10">
    <location>
        <begin position="1375"/>
        <end position="1401"/>
    </location>
</feature>
<evidence type="ECO:0000313" key="12">
    <source>
        <dbReference type="EMBL" id="KJE91770.1"/>
    </source>
</evidence>
<keyword evidence="13" id="KW-1185">Reference proteome</keyword>
<keyword evidence="6 12" id="KW-0067">ATP-binding</keyword>
<feature type="transmembrane region" description="Helical" evidence="10">
    <location>
        <begin position="546"/>
        <end position="564"/>
    </location>
</feature>
<dbReference type="InterPro" id="IPR026082">
    <property type="entry name" value="ABCA"/>
</dbReference>
<feature type="region of interest" description="Disordered" evidence="9">
    <location>
        <begin position="1636"/>
        <end position="1655"/>
    </location>
</feature>
<sequence>MESSEQGDVSAASFSRSAVGSVPLAEMQYARRQSRFAKFRLLMWKNWTIKRRRPFATLVEISLPLFLFIILVLVRHRRLPEQHGILNYSPECMLSNGLSCTMTLTNNTLFTRRDVDSHETDDEIARQLALKRLIELFEFNTPKAHQTTFDEDVSPTMFGTIADSVVGQYSADPLPTAQAPERGRRANLVEILLSKRIIYAPKGGDSDILIQYIKQDIVQSFGSYFPVSFLDPMFVGYDTEAELVERAVGNFDVVCGYALRAMNTSIPGQPRLSRNPGEVKWALRVLPDQTPSTARSMTEVRTSPSGTDTYATRGFIFFQNYMERALTRFLSQKTLPYTNVYMNRFSFPPYTSDGFAGAIATTFPLLMTLSFVYSVSMLVKSIVYEKEQRLKEIMKMMGLSAGVYWSSWYLSSLIMMTISVALACFTIFAGTVLAHSSPSLTFVFMMCFVLSTISLTFLISVFFSRARLAAACAGIIYFMTYLPYVLVQRNSLILSRGIKFFACLCSTTAFGVGATYLAEYERRGDSIDWNTYNIVEFGDNFTFRDAMLMMVVDAILYLTLAWYIEGVAPGKYGVPRPWNFPFTASYWRGNTAGEAAPSSTSVFSRWWARVSNRSRDPWNIQTDLDGGHDGVDVDSLTTAAANNLEPEDCEAEPKGLRKGVDIRRLRKVYENGKVALKNLTLRIYEDQVTALLGHNGAGKTTTMSILTGLFQPTSGTALVNGFDIQTQIDGVRQSLGICPQYNVLFDYLSVRDHMEFYSALKGVEKSYIKADVDAMLKSVGLVDKEHSLAGTLSGGMKRKLSVAIAFIGGSKTVILDEPTAGVDPYARRAIWDLVIRHKAGRSIILSTHYMEEADLLADRIAIVADGQLRCVGASLFLKKRFGIGYHMTLVKRSDATKESDVTAFLRSFVPKVNLTGDIGAELSYTLPSDQSSVFPALFAALEARLAELGISSYGVGVTTLEEVFLRVGDLHEEEQAAADEEESDKVAGSTTRSRKSHMALPQGSNGATPREANGRLEFVSDEDDLAVDHGDDAYETHTNGHGMGAYRTNDDAFAIQLDSLETGASAASRSRSRSASLAAPATTTAASGGPTKKSANRGDKGSAKGGMRLARDFENEVDMASVNHVVVSGLALRLQQLVAMIIKRLHHAKRDKKAVASQLFVPAAFICIAMAIALIYPPPTDLPPLTLDTALIDRSGNMMMYGTFGPNCQPYANNFFQHLLPIVHHIDSYRNMTDTDMQGYVMANNYQMQRSSYGGFTFNNSAPIPGLVMANSTVWYRGEFRHGIATMLNRYHNALLGMLVNAESYQIVTINHAWPTTAQDKANEYRRQGTDLVVGIFIMIAFAFVPASFVLYVVSERQSKSKHMQFVSGVNSASYWIATFVWDLFTFMFPILVALIIFVAFNDEAYSGVNFTAVAILFLLYAWSMTPLMYCLSYLFEVPPTAYVTLICVNLITGITSVIATFMLDLFPDDPELLAINDILKVAFLLLPNYCMGRGIMDLAINQLINQYLATIGQSRFADPLSWDVVGKNVLCMTIEGFVFFALVLIIERTSVSPVYHRLVVRLGDAKRNAGLWLRRVFSRRQEGHAYSIASTGEGESRVAPARGRKGLLNITDTEDVDDNDDNDLPQYVRDLNAQSARQGNGHSASSAHVELQSVGTTPQAESFGILTHDPEGIAMIVEDDDVIQERRRVLALPIEKFTLQDREREQQQLRKATRRAQRAAHTHHVDIETPAAQAQRDIMIVKELGKTFRQGDNVKVAVDHLSVGIKTGECFGLLGVNGAGKTTTFRMLTGDCNPTIGDAFLDGYSIYREQIDVRQRIGYCPQFDALNELLTARELLFMYARLRGLLEPHIPKVVDWCIRKLQLDKYADRPCGTYSGGNKRKLSTAIALVGNPAVIFMDEPTTGMDPKARRFLWDVISSLMMNGRCIVFTSHSMEECEALCTRMAIMVNGKFRCMGSAQHLKSQYGVGYTLIIKLREGAQNKLAELKQYIVDSFPDARLKEEHNTLVQYQLPSANSTSSNSAQSSVSLASIFSRMEDKRDSLEIEDYSVNQTTLEQVFVGFARFQEGGAQP</sequence>
<dbReference type="SUPFAM" id="SSF52540">
    <property type="entry name" value="P-loop containing nucleoside triphosphate hydrolases"/>
    <property type="match status" value="2"/>
</dbReference>
<feature type="compositionally biased region" description="Low complexity" evidence="9">
    <location>
        <begin position="1065"/>
        <end position="1091"/>
    </location>
</feature>
<feature type="compositionally biased region" description="Polar residues" evidence="9">
    <location>
        <begin position="1636"/>
        <end position="1647"/>
    </location>
</feature>
<dbReference type="eggNOG" id="KOG0059">
    <property type="taxonomic scope" value="Eukaryota"/>
</dbReference>
<dbReference type="Proteomes" id="UP000008743">
    <property type="component" value="Unassembled WGS sequence"/>
</dbReference>
<evidence type="ECO:0000256" key="8">
    <source>
        <dbReference type="ARBA" id="ARBA00023136"/>
    </source>
</evidence>
<feature type="transmembrane region" description="Helical" evidence="10">
    <location>
        <begin position="1122"/>
        <end position="1142"/>
    </location>
</feature>
<dbReference type="Pfam" id="PF12698">
    <property type="entry name" value="ABC2_membrane_3"/>
    <property type="match status" value="2"/>
</dbReference>
<feature type="transmembrane region" description="Helical" evidence="10">
    <location>
        <begin position="498"/>
        <end position="518"/>
    </location>
</feature>
<feature type="transmembrane region" description="Helical" evidence="10">
    <location>
        <begin position="1332"/>
        <end position="1354"/>
    </location>
</feature>
<evidence type="ECO:0000256" key="10">
    <source>
        <dbReference type="SAM" id="Phobius"/>
    </source>
</evidence>
<dbReference type="CDD" id="cd03263">
    <property type="entry name" value="ABC_subfamily_A"/>
    <property type="match status" value="2"/>
</dbReference>
<dbReference type="STRING" id="595528.A0A0D2WM12"/>
<feature type="transmembrane region" description="Helical" evidence="10">
    <location>
        <begin position="1154"/>
        <end position="1176"/>
    </location>
</feature>
<evidence type="ECO:0000256" key="2">
    <source>
        <dbReference type="ARBA" id="ARBA00022448"/>
    </source>
</evidence>
<dbReference type="SMART" id="SM00382">
    <property type="entry name" value="AAA"/>
    <property type="match status" value="2"/>
</dbReference>
<evidence type="ECO:0000256" key="1">
    <source>
        <dbReference type="ARBA" id="ARBA00004141"/>
    </source>
</evidence>
<comment type="subcellular location">
    <subcellularLocation>
        <location evidence="1">Membrane</location>
        <topology evidence="1">Multi-pass membrane protein</topology>
    </subcellularLocation>
</comment>
<feature type="transmembrane region" description="Helical" evidence="10">
    <location>
        <begin position="355"/>
        <end position="383"/>
    </location>
</feature>
<dbReference type="InParanoid" id="A0A0D2WM12"/>
<dbReference type="GO" id="GO:0005319">
    <property type="term" value="F:lipid transporter activity"/>
    <property type="evidence" value="ECO:0007669"/>
    <property type="project" value="TreeGrafter"/>
</dbReference>
<keyword evidence="3 10" id="KW-0812">Transmembrane</keyword>
<keyword evidence="8 10" id="KW-0472">Membrane</keyword>
<evidence type="ECO:0000259" key="11">
    <source>
        <dbReference type="PROSITE" id="PS50893"/>
    </source>
</evidence>
<dbReference type="InterPro" id="IPR013525">
    <property type="entry name" value="ABC2_TM"/>
</dbReference>